<feature type="domain" description="Major facilitator superfamily (MFS) profile" evidence="6">
    <location>
        <begin position="82"/>
        <end position="571"/>
    </location>
</feature>
<feature type="transmembrane region" description="Helical" evidence="5">
    <location>
        <begin position="180"/>
        <end position="199"/>
    </location>
</feature>
<comment type="subcellular location">
    <subcellularLocation>
        <location evidence="1">Membrane</location>
        <topology evidence="1">Multi-pass membrane protein</topology>
    </subcellularLocation>
</comment>
<accession>A0A4U0WL82</accession>
<feature type="transmembrane region" description="Helical" evidence="5">
    <location>
        <begin position="382"/>
        <end position="401"/>
    </location>
</feature>
<sequence length="599" mass="64312">MERFSYVAPTGRFTNISGLSTPTVDRIALTRVQTHERKPSRLVLARTLPDLPGRPSFSSYADELPGQASAATFRPEARFYLVFSALAALSLIVALDGTSISVALPIIAKALNGSANDAFWVGTSFLLSSTVFQPIYAAFSHIFGRKQLTLIAIALFLAGTLIAGLAQNMFMMLVGRSVQGIGGGGITALTAILVTDLIPLRHRGQWIGVLGAMWAIGSVSGPVIGGSLAKPSLWAWIFFITLPFIAASFVLVAMLIRLAPIPIGFRHKLRRADWGGSVIFAVSMTSILVPLTWGGVQYDWTSWHVIAPVGFGFCGLVILGYHERFVAREPIIPFNAFTNRTTNIAYLTTTLHGMVLWCLLYYQPLYFQAVRGFSPVLSGVALFPATFTVAPTAIVSGLVISKFGCYRWAIWGGWGLTTLGVGLLCAINTDTQLAQVVLTDLATGLGLGSLFPALQFQLQSAAEAKHLATSVAMFAFFRGLGQTLGIAIGGNIFQNALSTRFAKQPLFADDAMGIAIDATAVVQWLQDQPDGDARTVMRTAFTDSIRIVYIVMAGFALLAAVVSLFVKHYDMDRALETEQALAGAEQVNEKRAEAGSLGA</sequence>
<dbReference type="EMBL" id="NAJQ01001093">
    <property type="protein sequence ID" value="TKA62335.1"/>
    <property type="molecule type" value="Genomic_DNA"/>
</dbReference>
<evidence type="ECO:0000256" key="4">
    <source>
        <dbReference type="ARBA" id="ARBA00023136"/>
    </source>
</evidence>
<reference evidence="7 8" key="1">
    <citation type="submission" date="2017-03" db="EMBL/GenBank/DDBJ databases">
        <title>Genomes of endolithic fungi from Antarctica.</title>
        <authorList>
            <person name="Coleine C."/>
            <person name="Masonjones S."/>
            <person name="Stajich J.E."/>
        </authorList>
    </citation>
    <scope>NUCLEOTIDE SEQUENCE [LARGE SCALE GENOMIC DNA]</scope>
    <source>
        <strain evidence="7 8">CCFEE 5184</strain>
    </source>
</reference>
<organism evidence="7 8">
    <name type="scientific">Friedmanniomyces simplex</name>
    <dbReference type="NCBI Taxonomy" id="329884"/>
    <lineage>
        <taxon>Eukaryota</taxon>
        <taxon>Fungi</taxon>
        <taxon>Dikarya</taxon>
        <taxon>Ascomycota</taxon>
        <taxon>Pezizomycotina</taxon>
        <taxon>Dothideomycetes</taxon>
        <taxon>Dothideomycetidae</taxon>
        <taxon>Mycosphaerellales</taxon>
        <taxon>Teratosphaeriaceae</taxon>
        <taxon>Friedmanniomyces</taxon>
    </lineage>
</organism>
<dbReference type="CDD" id="cd17502">
    <property type="entry name" value="MFS_Azr1_MDR_like"/>
    <property type="match status" value="1"/>
</dbReference>
<feature type="transmembrane region" description="Helical" evidence="5">
    <location>
        <begin position="79"/>
        <end position="107"/>
    </location>
</feature>
<feature type="transmembrane region" description="Helical" evidence="5">
    <location>
        <begin position="206"/>
        <end position="228"/>
    </location>
</feature>
<dbReference type="InterPro" id="IPR020846">
    <property type="entry name" value="MFS_dom"/>
</dbReference>
<dbReference type="Pfam" id="PF07690">
    <property type="entry name" value="MFS_1"/>
    <property type="match status" value="1"/>
</dbReference>
<dbReference type="PRINTS" id="PR01036">
    <property type="entry name" value="TCRTETB"/>
</dbReference>
<dbReference type="PANTHER" id="PTHR23501:SF59">
    <property type="entry name" value="MAJOR FACILITATOR SUPERFAMILY (MFS) PROFILE DOMAIN-CONTAINING PROTEIN-RELATED"/>
    <property type="match status" value="1"/>
</dbReference>
<evidence type="ECO:0000256" key="1">
    <source>
        <dbReference type="ARBA" id="ARBA00004141"/>
    </source>
</evidence>
<feature type="transmembrane region" description="Helical" evidence="5">
    <location>
        <begin position="547"/>
        <end position="566"/>
    </location>
</feature>
<proteinExistence type="predicted"/>
<evidence type="ECO:0000256" key="2">
    <source>
        <dbReference type="ARBA" id="ARBA00022692"/>
    </source>
</evidence>
<keyword evidence="4 5" id="KW-0472">Membrane</keyword>
<feature type="transmembrane region" description="Helical" evidence="5">
    <location>
        <begin position="466"/>
        <end position="488"/>
    </location>
</feature>
<keyword evidence="2 5" id="KW-0812">Transmembrane</keyword>
<dbReference type="OrthoDB" id="2351791at2759"/>
<dbReference type="PROSITE" id="PS50850">
    <property type="entry name" value="MFS"/>
    <property type="match status" value="1"/>
</dbReference>
<keyword evidence="3 5" id="KW-1133">Transmembrane helix</keyword>
<dbReference type="Gene3D" id="1.20.1720.10">
    <property type="entry name" value="Multidrug resistance protein D"/>
    <property type="match status" value="1"/>
</dbReference>
<feature type="transmembrane region" description="Helical" evidence="5">
    <location>
        <begin position="408"/>
        <end position="427"/>
    </location>
</feature>
<evidence type="ECO:0000313" key="7">
    <source>
        <dbReference type="EMBL" id="TKA62335.1"/>
    </source>
</evidence>
<evidence type="ECO:0000256" key="5">
    <source>
        <dbReference type="SAM" id="Phobius"/>
    </source>
</evidence>
<feature type="transmembrane region" description="Helical" evidence="5">
    <location>
        <begin position="343"/>
        <end position="362"/>
    </location>
</feature>
<dbReference type="SUPFAM" id="SSF103473">
    <property type="entry name" value="MFS general substrate transporter"/>
    <property type="match status" value="1"/>
</dbReference>
<dbReference type="GO" id="GO:0005886">
    <property type="term" value="C:plasma membrane"/>
    <property type="evidence" value="ECO:0007669"/>
    <property type="project" value="TreeGrafter"/>
</dbReference>
<dbReference type="GO" id="GO:0022857">
    <property type="term" value="F:transmembrane transporter activity"/>
    <property type="evidence" value="ECO:0007669"/>
    <property type="project" value="InterPro"/>
</dbReference>
<dbReference type="InterPro" id="IPR036259">
    <property type="entry name" value="MFS_trans_sf"/>
</dbReference>
<gene>
    <name evidence="7" type="ORF">B0A55_10656</name>
</gene>
<dbReference type="InterPro" id="IPR011701">
    <property type="entry name" value="MFS"/>
</dbReference>
<feature type="transmembrane region" description="Helical" evidence="5">
    <location>
        <begin position="119"/>
        <end position="139"/>
    </location>
</feature>
<evidence type="ECO:0000313" key="8">
    <source>
        <dbReference type="Proteomes" id="UP000309340"/>
    </source>
</evidence>
<feature type="transmembrane region" description="Helical" evidence="5">
    <location>
        <begin position="151"/>
        <end position="174"/>
    </location>
</feature>
<feature type="transmembrane region" description="Helical" evidence="5">
    <location>
        <begin position="302"/>
        <end position="322"/>
    </location>
</feature>
<evidence type="ECO:0000256" key="3">
    <source>
        <dbReference type="ARBA" id="ARBA00022989"/>
    </source>
</evidence>
<comment type="caution">
    <text evidence="7">The sequence shown here is derived from an EMBL/GenBank/DDBJ whole genome shotgun (WGS) entry which is preliminary data.</text>
</comment>
<dbReference type="Proteomes" id="UP000309340">
    <property type="component" value="Unassembled WGS sequence"/>
</dbReference>
<keyword evidence="8" id="KW-1185">Reference proteome</keyword>
<protein>
    <recommendedName>
        <fullName evidence="6">Major facilitator superfamily (MFS) profile domain-containing protein</fullName>
    </recommendedName>
</protein>
<name>A0A4U0WL82_9PEZI</name>
<feature type="transmembrane region" description="Helical" evidence="5">
    <location>
        <begin position="234"/>
        <end position="256"/>
    </location>
</feature>
<dbReference type="Gene3D" id="1.20.1250.20">
    <property type="entry name" value="MFS general substrate transporter like domains"/>
    <property type="match status" value="1"/>
</dbReference>
<evidence type="ECO:0000259" key="6">
    <source>
        <dbReference type="PROSITE" id="PS50850"/>
    </source>
</evidence>
<dbReference type="PANTHER" id="PTHR23501">
    <property type="entry name" value="MAJOR FACILITATOR SUPERFAMILY"/>
    <property type="match status" value="1"/>
</dbReference>
<feature type="transmembrane region" description="Helical" evidence="5">
    <location>
        <begin position="277"/>
        <end position="296"/>
    </location>
</feature>
<dbReference type="AlphaFoldDB" id="A0A4U0WL82"/>